<accession>P72612</accession>
<dbReference type="KEGG" id="syn:slr1493"/>
<evidence type="ECO:0000313" key="2">
    <source>
        <dbReference type="Proteomes" id="UP000001425"/>
    </source>
</evidence>
<reference evidence="1 2" key="2">
    <citation type="journal article" date="1996" name="DNA Res.">
        <title>Sequence analysis of the genome of the unicellular cyanobacterium Synechocystis sp. strain PCC6803. II. Sequence determination of the entire genome and assignment of potential protein-coding regions.</title>
        <authorList>
            <person name="Kaneko T."/>
            <person name="Sato S."/>
            <person name="Kotani H."/>
            <person name="Tanaka A."/>
            <person name="Asamizu E."/>
            <person name="Nakamura Y."/>
            <person name="Miyajima N."/>
            <person name="Hirosawa M."/>
            <person name="Sugiura M."/>
            <person name="Sasamoto S."/>
            <person name="Kimura T."/>
            <person name="Hosouchi T."/>
            <person name="Matsuno A."/>
            <person name="Muraki A."/>
            <person name="Nakazaki N."/>
            <person name="Naruo K."/>
            <person name="Okumura S."/>
            <person name="Shimpo S."/>
            <person name="Takeuchi C."/>
            <person name="Wada T."/>
            <person name="Watanabe A."/>
            <person name="Yamada M."/>
            <person name="Yasuda M."/>
            <person name="Tabata S."/>
        </authorList>
    </citation>
    <scope>NUCLEOTIDE SEQUENCE [LARGE SCALE GENOMIC DNA]</scope>
    <source>
        <strain evidence="2">ATCC 27184 / PCC 6803 / Kazusa</strain>
    </source>
</reference>
<dbReference type="AlphaFoldDB" id="P72612"/>
<organism evidence="1 2">
    <name type="scientific">Synechocystis sp. (strain ATCC 27184 / PCC 6803 / Kazusa)</name>
    <dbReference type="NCBI Taxonomy" id="1111708"/>
    <lineage>
        <taxon>Bacteria</taxon>
        <taxon>Bacillati</taxon>
        <taxon>Cyanobacteriota</taxon>
        <taxon>Cyanophyceae</taxon>
        <taxon>Synechococcales</taxon>
        <taxon>Merismopediaceae</taxon>
        <taxon>Synechocystis</taxon>
    </lineage>
</organism>
<protein>
    <submittedName>
        <fullName evidence="1">Slr1493 protein</fullName>
    </submittedName>
</protein>
<dbReference type="eggNOG" id="COG5469">
    <property type="taxonomic scope" value="Bacteria"/>
</dbReference>
<reference evidence="1 2" key="1">
    <citation type="journal article" date="1995" name="DNA Res.">
        <title>Sequence analysis of the genome of the unicellular cyanobacterium Synechocystis sp. strain PCC6803. I. Sequence features in the 1 Mb region from map positions 64% to 92% of the genome.</title>
        <authorList>
            <person name="Kaneko T."/>
            <person name="Tanaka A."/>
            <person name="Sato S."/>
            <person name="Kotani H."/>
            <person name="Sazuka T."/>
            <person name="Miyajima N."/>
            <person name="Sugiura M."/>
            <person name="Tabata S."/>
        </authorList>
    </citation>
    <scope>NUCLEOTIDE SEQUENCE [LARGE SCALE GENOMIC DNA]</scope>
    <source>
        <strain evidence="2">ATCC 27184 / PCC 6803 / Kazusa</strain>
    </source>
</reference>
<dbReference type="Pfam" id="PF07845">
    <property type="entry name" value="DUF1636"/>
    <property type="match status" value="1"/>
</dbReference>
<dbReference type="PaxDb" id="1148-1651684"/>
<keyword evidence="2" id="KW-1185">Reference proteome</keyword>
<proteinExistence type="predicted"/>
<dbReference type="STRING" id="1148.gene:10497467"/>
<name>P72612_SYNY3</name>
<dbReference type="EnsemblBacteria" id="BAA16612">
    <property type="protein sequence ID" value="BAA16612"/>
    <property type="gene ID" value="BAA16612"/>
</dbReference>
<gene>
    <name evidence="1" type="ordered locus">slr1493</name>
</gene>
<dbReference type="Proteomes" id="UP000001425">
    <property type="component" value="Chromosome"/>
</dbReference>
<dbReference type="InParanoid" id="P72612"/>
<dbReference type="EMBL" id="BA000022">
    <property type="protein sequence ID" value="BAA16612.1"/>
    <property type="molecule type" value="Genomic_DNA"/>
</dbReference>
<evidence type="ECO:0000313" key="1">
    <source>
        <dbReference type="EMBL" id="BAA16612.1"/>
    </source>
</evidence>
<dbReference type="PIR" id="S74460">
    <property type="entry name" value="S74460"/>
</dbReference>
<dbReference type="IntAct" id="P72612">
    <property type="interactions" value="2"/>
</dbReference>
<dbReference type="InterPro" id="IPR012863">
    <property type="entry name" value="DUF1636"/>
</dbReference>
<sequence length="147" mass="16223">MDRSPLMPSSTTYINTFLEKINPMAKHILVVCKACGAKAENDNSNSPTDGICLLNKLQELHQRWVRKDELKIETTSCLCICDRPCAIAYVGTHKPTYLFGDLDPINGGKDLISAAELYLDSEDGMVPAYKLPEGLRSCRVARIPPAP</sequence>